<evidence type="ECO:0000256" key="6">
    <source>
        <dbReference type="ARBA" id="ARBA00022964"/>
    </source>
</evidence>
<proteinExistence type="inferred from homology"/>
<evidence type="ECO:0000256" key="5">
    <source>
        <dbReference type="ARBA" id="ARBA00022723"/>
    </source>
</evidence>
<name>F2UB69_SALR5</name>
<gene>
    <name evidence="11" type="ORF">PTSG_05774</name>
</gene>
<evidence type="ECO:0000256" key="1">
    <source>
        <dbReference type="ARBA" id="ARBA00001954"/>
    </source>
</evidence>
<dbReference type="GO" id="GO:0043420">
    <property type="term" value="P:anthranilate metabolic process"/>
    <property type="evidence" value="ECO:0007669"/>
    <property type="project" value="UniProtKB-UniRule"/>
</dbReference>
<dbReference type="PANTHER" id="PTHR15497">
    <property type="entry name" value="3-HYDROXYANTHRANILATE 3,4-DIOXYGENASE"/>
    <property type="match status" value="1"/>
</dbReference>
<dbReference type="SUPFAM" id="SSF51182">
    <property type="entry name" value="RmlC-like cupins"/>
    <property type="match status" value="2"/>
</dbReference>
<dbReference type="Gene3D" id="2.60.120.10">
    <property type="entry name" value="Jelly Rolls"/>
    <property type="match status" value="1"/>
</dbReference>
<comment type="pathway">
    <text evidence="10">Cofactor biosynthesis; NAD(+) biosynthesis; quinolinate from L-kynurenine: step 3/3.</text>
</comment>
<dbReference type="AlphaFoldDB" id="F2UB69"/>
<dbReference type="GeneID" id="16074220"/>
<dbReference type="NCBIfam" id="TIGR03037">
    <property type="entry name" value="anthran_nbaC"/>
    <property type="match status" value="1"/>
</dbReference>
<comment type="subcellular location">
    <subcellularLocation>
        <location evidence="10">Cytoplasm</location>
    </subcellularLocation>
</comment>
<dbReference type="STRING" id="946362.F2UB69"/>
<dbReference type="GO" id="GO:0005737">
    <property type="term" value="C:cytoplasm"/>
    <property type="evidence" value="ECO:0007669"/>
    <property type="project" value="UniProtKB-SubCell"/>
</dbReference>
<dbReference type="EMBL" id="GL832967">
    <property type="protein sequence ID" value="EGD74082.1"/>
    <property type="molecule type" value="Genomic_DNA"/>
</dbReference>
<evidence type="ECO:0000256" key="10">
    <source>
        <dbReference type="HAMAP-Rule" id="MF_03019"/>
    </source>
</evidence>
<evidence type="ECO:0000256" key="9">
    <source>
        <dbReference type="ARBA" id="ARBA00052793"/>
    </source>
</evidence>
<dbReference type="GO" id="GO:0019805">
    <property type="term" value="P:quinolinate biosynthetic process"/>
    <property type="evidence" value="ECO:0007669"/>
    <property type="project" value="UniProtKB-UniRule"/>
</dbReference>
<evidence type="ECO:0000256" key="8">
    <source>
        <dbReference type="ARBA" id="ARBA00023004"/>
    </source>
</evidence>
<dbReference type="InParanoid" id="F2UB69"/>
<keyword evidence="8" id="KW-0408">Iron</keyword>
<dbReference type="PANTHER" id="PTHR15497:SF1">
    <property type="entry name" value="3-HYDROXYANTHRANILATE 3,4-DIOXYGENASE"/>
    <property type="match status" value="1"/>
</dbReference>
<dbReference type="RefSeq" id="XP_004993644.1">
    <property type="nucleotide sequence ID" value="XM_004993587.1"/>
</dbReference>
<dbReference type="FunFam" id="2.60.120.10:FF:000077">
    <property type="entry name" value="3-hydroxyanthranilate 3,4-dioxygenase"/>
    <property type="match status" value="1"/>
</dbReference>
<dbReference type="InterPro" id="IPR011051">
    <property type="entry name" value="RmlC_Cupin_sf"/>
</dbReference>
<dbReference type="EC" id="1.13.11.6" evidence="10"/>
<keyword evidence="5" id="KW-0479">Metal-binding</keyword>
<evidence type="ECO:0000256" key="2">
    <source>
        <dbReference type="ARBA" id="ARBA00002752"/>
    </source>
</evidence>
<evidence type="ECO:0000256" key="4">
    <source>
        <dbReference type="ARBA" id="ARBA00022642"/>
    </source>
</evidence>
<dbReference type="GO" id="GO:0006569">
    <property type="term" value="P:L-tryptophan catabolic process"/>
    <property type="evidence" value="ECO:0007669"/>
    <property type="project" value="UniProtKB-UniRule"/>
</dbReference>
<dbReference type="UniPathway" id="UPA00253">
    <property type="reaction ID" value="UER00330"/>
</dbReference>
<dbReference type="KEGG" id="sre:PTSG_05774"/>
<evidence type="ECO:0000313" key="12">
    <source>
        <dbReference type="Proteomes" id="UP000007799"/>
    </source>
</evidence>
<evidence type="ECO:0000256" key="3">
    <source>
        <dbReference type="ARBA" id="ARBA00022490"/>
    </source>
</evidence>
<keyword evidence="4 10" id="KW-0662">Pyridine nucleotide biosynthesis</keyword>
<reference evidence="11" key="1">
    <citation type="submission" date="2009-08" db="EMBL/GenBank/DDBJ databases">
        <title>Annotation of Salpingoeca rosetta.</title>
        <authorList>
            <consortium name="The Broad Institute Genome Sequencing Platform"/>
            <person name="Russ C."/>
            <person name="Cuomo C."/>
            <person name="Burger G."/>
            <person name="Gray M.W."/>
            <person name="Holland P.W.H."/>
            <person name="King N."/>
            <person name="Lang F.B.F."/>
            <person name="Roger A.J."/>
            <person name="Ruiz-Trillo I."/>
            <person name="Young S.K."/>
            <person name="Zeng Q."/>
            <person name="Gargeya S."/>
            <person name="Alvarado L."/>
            <person name="Berlin A."/>
            <person name="Chapman S.B."/>
            <person name="Chen Z."/>
            <person name="Freedman E."/>
            <person name="Gellesch M."/>
            <person name="Goldberg J."/>
            <person name="Griggs A."/>
            <person name="Gujja S."/>
            <person name="Heilman E."/>
            <person name="Heiman D."/>
            <person name="Howarth C."/>
            <person name="Mehta T."/>
            <person name="Neiman D."/>
            <person name="Pearson M."/>
            <person name="Roberts A."/>
            <person name="Saif S."/>
            <person name="Shea T."/>
            <person name="Shenoy N."/>
            <person name="Sisk P."/>
            <person name="Stolte C."/>
            <person name="Sykes S."/>
            <person name="White J."/>
            <person name="Yandava C."/>
            <person name="Haas B."/>
            <person name="Nusbaum C."/>
            <person name="Birren B."/>
        </authorList>
    </citation>
    <scope>NUCLEOTIDE SEQUENCE [LARGE SCALE GENOMIC DNA]</scope>
    <source>
        <strain evidence="11">ATCC 50818</strain>
    </source>
</reference>
<evidence type="ECO:0000256" key="7">
    <source>
        <dbReference type="ARBA" id="ARBA00023002"/>
    </source>
</evidence>
<keyword evidence="6 10" id="KW-0223">Dioxygenase</keyword>
<organism evidence="12">
    <name type="scientific">Salpingoeca rosetta (strain ATCC 50818 / BSB-021)</name>
    <dbReference type="NCBI Taxonomy" id="946362"/>
    <lineage>
        <taxon>Eukaryota</taxon>
        <taxon>Choanoflagellata</taxon>
        <taxon>Craspedida</taxon>
        <taxon>Salpingoecidae</taxon>
        <taxon>Salpingoeca</taxon>
    </lineage>
</organism>
<dbReference type="eggNOG" id="KOG3995">
    <property type="taxonomic scope" value="Eukaryota"/>
</dbReference>
<accession>F2UB69</accession>
<dbReference type="OrthoDB" id="204928at2759"/>
<keyword evidence="12" id="KW-1185">Reference proteome</keyword>
<dbReference type="FunCoup" id="F2UB69">
    <property type="interactions" value="406"/>
</dbReference>
<evidence type="ECO:0000313" key="11">
    <source>
        <dbReference type="EMBL" id="EGD74082.1"/>
    </source>
</evidence>
<comment type="similarity">
    <text evidence="10">Belongs to the 3-HAO family.</text>
</comment>
<dbReference type="GO" id="GO:0034354">
    <property type="term" value="P:'de novo' NAD+ biosynthetic process from L-tryptophan"/>
    <property type="evidence" value="ECO:0007669"/>
    <property type="project" value="UniProtKB-UniRule"/>
</dbReference>
<keyword evidence="7 10" id="KW-0560">Oxidoreductase</keyword>
<protein>
    <recommendedName>
        <fullName evidence="10">3-hydroxyanthranilate 3,4-dioxygenase</fullName>
        <ecNumber evidence="10">1.13.11.6</ecNumber>
    </recommendedName>
    <alternativeName>
        <fullName evidence="10">3-hydroxyanthranilate oxygenase</fullName>
        <shortName evidence="10">3-HAO</shortName>
    </alternativeName>
    <alternativeName>
        <fullName evidence="10">3-hydroxyanthranilic acid dioxygenase</fullName>
        <shortName evidence="10">HAD</shortName>
    </alternativeName>
</protein>
<keyword evidence="3 10" id="KW-0963">Cytoplasm</keyword>
<dbReference type="InterPro" id="IPR014710">
    <property type="entry name" value="RmlC-like_jellyroll"/>
</dbReference>
<dbReference type="InterPro" id="IPR010329">
    <property type="entry name" value="3hydroanth_dOase"/>
</dbReference>
<dbReference type="HAMAP" id="MF_00825">
    <property type="entry name" value="3_HAO"/>
    <property type="match status" value="1"/>
</dbReference>
<sequence>MTLVNIEGWVEENKASFAPPVCNKLMHGDGLLKIMFVGGPNIRRDFHIEEGEELFFQLKGDMVLKIMEQGKPKDVKIKEGEIFVLPGRIPHSPQRFEDTVGLVIERERSEKELDGLRYYRKQDDSTPLWERWFHCYDLGTQLKPVIDEFFASEEHKTDTPTKENVTDPTPINIDTTTTVDAPFSLQQWFEEHADDVADKPTLMFSKGEFQVHACGNGCKASFEPTQQQTWIWQHSGTSTVRVNDIDHSMNQGDSLLIDPNSSVTWTQGPDGRGLRVNMKLP</sequence>
<comment type="catalytic activity">
    <reaction evidence="9 10">
        <text>3-hydroxyanthranilate + O2 = (2Z,4Z)-2-amino-3-carboxymuconate 6-semialdehyde</text>
        <dbReference type="Rhea" id="RHEA:17953"/>
        <dbReference type="ChEBI" id="CHEBI:15379"/>
        <dbReference type="ChEBI" id="CHEBI:36559"/>
        <dbReference type="ChEBI" id="CHEBI:77612"/>
        <dbReference type="EC" id="1.13.11.6"/>
    </reaction>
</comment>
<dbReference type="Pfam" id="PF06052">
    <property type="entry name" value="3-HAO"/>
    <property type="match status" value="1"/>
</dbReference>
<comment type="cofactor">
    <cofactor evidence="1">
        <name>Fe(2+)</name>
        <dbReference type="ChEBI" id="CHEBI:29033"/>
    </cofactor>
</comment>
<dbReference type="Proteomes" id="UP000007799">
    <property type="component" value="Unassembled WGS sequence"/>
</dbReference>
<dbReference type="GO" id="GO:0000334">
    <property type="term" value="F:3-hydroxyanthranilate 3,4-dioxygenase activity"/>
    <property type="evidence" value="ECO:0007669"/>
    <property type="project" value="UniProtKB-UniRule"/>
</dbReference>
<comment type="function">
    <text evidence="2 10">Catalyzes the oxidative ring opening of 3-hydroxyanthranilate to 2-amino-3-carboxymuconate semialdehyde, which spontaneously cyclizes to quinolinate.</text>
</comment>
<dbReference type="GO" id="GO:0008198">
    <property type="term" value="F:ferrous iron binding"/>
    <property type="evidence" value="ECO:0007669"/>
    <property type="project" value="UniProtKB-UniRule"/>
</dbReference>
<dbReference type="CDD" id="cd06123">
    <property type="entry name" value="cupin_HAO"/>
    <property type="match status" value="1"/>
</dbReference>